<keyword evidence="7 12" id="KW-1133">Transmembrane helix</keyword>
<dbReference type="EMBL" id="KK198826">
    <property type="protein sequence ID" value="KCW45433.1"/>
    <property type="molecule type" value="Genomic_DNA"/>
</dbReference>
<dbReference type="Proteomes" id="UP000030711">
    <property type="component" value="Unassembled WGS sequence"/>
</dbReference>
<keyword evidence="8 12" id="KW-0472">Membrane</keyword>
<evidence type="ECO:0000256" key="1">
    <source>
        <dbReference type="ARBA" id="ARBA00004251"/>
    </source>
</evidence>
<reference evidence="13" key="2">
    <citation type="journal article" date="2014" name="Nature">
        <title>The genome of Eucalyptus grandis.</title>
        <authorList>
            <person name="Myburg A.A."/>
            <person name="Grattapaglia D."/>
            <person name="Tuskan G.A."/>
            <person name="Hellsten U."/>
            <person name="Hayes R.D."/>
            <person name="Grimwood J."/>
            <person name="Jenkins J."/>
            <person name="Lindquist E."/>
            <person name="Tice H."/>
            <person name="Bauer D."/>
            <person name="Goodstein D.M."/>
            <person name="Dubchak I."/>
            <person name="Poliakov A."/>
            <person name="Mizrachi E."/>
            <person name="Kullan A.R."/>
            <person name="Hussey S.G."/>
            <person name="Pinard D."/>
            <person name="van der Merwe K."/>
            <person name="Singh P."/>
            <person name="van Jaarsveld I."/>
            <person name="Silva-Junior O.B."/>
            <person name="Togawa R.C."/>
            <person name="Pappas M.R."/>
            <person name="Faria D.A."/>
            <person name="Sansaloni C.P."/>
            <person name="Petroli C.D."/>
            <person name="Yang X."/>
            <person name="Ranjan P."/>
            <person name="Tschaplinski T.J."/>
            <person name="Ye C.Y."/>
            <person name="Li T."/>
            <person name="Sterck L."/>
            <person name="Vanneste K."/>
            <person name="Murat F."/>
            <person name="Soler M."/>
            <person name="Clemente H.S."/>
            <person name="Saidi N."/>
            <person name="Cassan-Wang H."/>
            <person name="Dunand C."/>
            <person name="Hefer C.A."/>
            <person name="Bornberg-Bauer E."/>
            <person name="Kersting A.R."/>
            <person name="Vining K."/>
            <person name="Amarasinghe V."/>
            <person name="Ranik M."/>
            <person name="Naithani S."/>
            <person name="Elser J."/>
            <person name="Boyd A.E."/>
            <person name="Liston A."/>
            <person name="Spatafora J.W."/>
            <person name="Dharmwardhana P."/>
            <person name="Raja R."/>
            <person name="Sullivan C."/>
            <person name="Romanel E."/>
            <person name="Alves-Ferreira M."/>
            <person name="Kulheim C."/>
            <person name="Foley W."/>
            <person name="Carocha V."/>
            <person name="Paiva J."/>
            <person name="Kudrna D."/>
            <person name="Brommonschenkel S.H."/>
            <person name="Pasquali G."/>
            <person name="Byrne M."/>
            <person name="Rigault P."/>
            <person name="Tibbits J."/>
            <person name="Spokevicius A."/>
            <person name="Jones R.C."/>
            <person name="Steane D.A."/>
            <person name="Vaillancourt R.E."/>
            <person name="Potts B.M."/>
            <person name="Joubert F."/>
            <person name="Barry K."/>
            <person name="Pappas G.J."/>
            <person name="Strauss S.H."/>
            <person name="Jaiswal P."/>
            <person name="Grima-Pettenati J."/>
            <person name="Salse J."/>
            <person name="Van de Peer Y."/>
            <person name="Rokhsar D.S."/>
            <person name="Schmutz J."/>
        </authorList>
    </citation>
    <scope>NUCLEOTIDE SEQUENCE</scope>
    <source>
        <tissue evidence="13">Leaf extractions</tissue>
    </source>
</reference>
<evidence type="ECO:0000256" key="9">
    <source>
        <dbReference type="ARBA" id="ARBA00023170"/>
    </source>
</evidence>
<proteinExistence type="inferred from homology"/>
<keyword evidence="6" id="KW-0677">Repeat</keyword>
<feature type="transmembrane region" description="Helical" evidence="12">
    <location>
        <begin position="56"/>
        <end position="74"/>
    </location>
</feature>
<sequence>KQLSTFSSNSFSGNPSLCGFPLRKACPGDAQPPPPSASSSSDHEEHENLFKQKAMWIGYASGIVIGISITYIALEMKRPEWLMRGVGMLERRATKWMEMPNWKAIKFYGQ</sequence>
<dbReference type="Gene3D" id="3.80.10.10">
    <property type="entry name" value="Ribonuclease Inhibitor"/>
    <property type="match status" value="1"/>
</dbReference>
<evidence type="ECO:0000313" key="15">
    <source>
        <dbReference type="Proteomes" id="UP000030711"/>
    </source>
</evidence>
<feature type="non-terminal residue" evidence="14">
    <location>
        <position position="1"/>
    </location>
</feature>
<organism evidence="14">
    <name type="scientific">Eucalyptus grandis</name>
    <name type="common">Flooded gum</name>
    <dbReference type="NCBI Taxonomy" id="71139"/>
    <lineage>
        <taxon>Eukaryota</taxon>
        <taxon>Viridiplantae</taxon>
        <taxon>Streptophyta</taxon>
        <taxon>Embryophyta</taxon>
        <taxon>Tracheophyta</taxon>
        <taxon>Spermatophyta</taxon>
        <taxon>Magnoliopsida</taxon>
        <taxon>eudicotyledons</taxon>
        <taxon>Gunneridae</taxon>
        <taxon>Pentapetalae</taxon>
        <taxon>rosids</taxon>
        <taxon>malvids</taxon>
        <taxon>Myrtales</taxon>
        <taxon>Myrtaceae</taxon>
        <taxon>Myrtoideae</taxon>
        <taxon>Eucalypteae</taxon>
        <taxon>Eucalyptus</taxon>
    </lineage>
</organism>
<dbReference type="Gramene" id="KCW45433">
    <property type="protein sequence ID" value="KCW45433"/>
    <property type="gene ID" value="EUGRSUZ_L00870"/>
</dbReference>
<dbReference type="GO" id="GO:0005886">
    <property type="term" value="C:plasma membrane"/>
    <property type="evidence" value="ECO:0007669"/>
    <property type="project" value="UniProtKB-SubCell"/>
</dbReference>
<feature type="region of interest" description="Disordered" evidence="11">
    <location>
        <begin position="23"/>
        <end position="46"/>
    </location>
</feature>
<evidence type="ECO:0000313" key="14">
    <source>
        <dbReference type="EMBL" id="KCW45433.1"/>
    </source>
</evidence>
<dbReference type="PANTHER" id="PTHR27004">
    <property type="entry name" value="RECEPTOR-LIKE PROTEIN 12 ISOFORM X1"/>
    <property type="match status" value="1"/>
</dbReference>
<comment type="subcellular location">
    <subcellularLocation>
        <location evidence="1">Cell membrane</location>
        <topology evidence="1">Single-pass type I membrane protein</topology>
    </subcellularLocation>
</comment>
<evidence type="ECO:0000313" key="13">
    <source>
        <dbReference type="EMBL" id="KAK2632934.1"/>
    </source>
</evidence>
<evidence type="ECO:0000256" key="11">
    <source>
        <dbReference type="SAM" id="MobiDB-lite"/>
    </source>
</evidence>
<keyword evidence="5 12" id="KW-0812">Transmembrane</keyword>
<evidence type="ECO:0000256" key="5">
    <source>
        <dbReference type="ARBA" id="ARBA00022692"/>
    </source>
</evidence>
<dbReference type="OMA" id="MECACLR"/>
<keyword evidence="15" id="KW-1185">Reference proteome</keyword>
<accession>A0A058ZUI3</accession>
<reference evidence="13" key="3">
    <citation type="submission" date="2023-04" db="EMBL/GenBank/DDBJ databases">
        <title>WGS assembly of Eucalyptus grandis.</title>
        <authorList>
            <person name="Myburg A."/>
            <person name="Grattapaglia D."/>
            <person name="Tuskan G."/>
            <person name="Hellsten U."/>
            <person name="Hayes R."/>
            <person name="Grimwood J."/>
            <person name="Jenkins J."/>
            <person name="Lindquist E."/>
            <person name="Tice H."/>
            <person name="Bauer D."/>
            <person name="Goodstein D."/>
            <person name="Dubchak I."/>
            <person name="Poliakov A."/>
            <person name="Mizrachi E."/>
            <person name="Kullan A."/>
            <person name="Hussey S."/>
            <person name="Pinard D."/>
            <person name="Van D."/>
            <person name="Singh P."/>
            <person name="Van J."/>
            <person name="Silva-Junior O."/>
            <person name="Togawa R."/>
            <person name="Pappas M."/>
            <person name="Faria D."/>
            <person name="Sansaloni C."/>
            <person name="Petroli C."/>
            <person name="Yang X."/>
            <person name="Ranjan P."/>
            <person name="Tschaplinski T."/>
            <person name="Ye C."/>
            <person name="Li T."/>
            <person name="Sterck L."/>
            <person name="Vanneste K."/>
            <person name="Murat F."/>
            <person name="Soler M."/>
            <person name="Clemente H."/>
            <person name="Saidi N."/>
            <person name="Cassan-Wang H."/>
            <person name="Dunand C."/>
            <person name="Hefer C."/>
            <person name="Bornberg-Bauer E."/>
            <person name="Kersting A."/>
            <person name="Vining K."/>
            <person name="Amarasinghe V."/>
            <person name="Ranik M."/>
            <person name="Naithani S."/>
            <person name="Elser J."/>
            <person name="Boyd A."/>
            <person name="Liston A."/>
            <person name="Spatafora J."/>
            <person name="Dharmwardhana P."/>
            <person name="Raja R."/>
            <person name="Sullivan C."/>
            <person name="Romanel E."/>
            <person name="Alves-Ferreira M."/>
            <person name="Kulheim C."/>
            <person name="Foley W."/>
            <person name="Carocha V."/>
            <person name="Paiva J."/>
            <person name="Kudrna D."/>
            <person name="Brommonschenkel S."/>
            <person name="Pasquali G."/>
            <person name="Byrne M."/>
            <person name="Rigault P."/>
            <person name="Tibbits J."/>
            <person name="Spokevicius A."/>
            <person name="Jones R."/>
            <person name="Steane D."/>
            <person name="Vaillancourt R."/>
            <person name="Potts B."/>
            <person name="Joubert F."/>
            <person name="Barry K."/>
            <person name="Pappas G."/>
            <person name="Strauss S."/>
            <person name="Jaiswal P."/>
            <person name="Grima-Pettenati J."/>
            <person name="Salse J."/>
            <person name="Van D."/>
            <person name="Rokhsar D."/>
            <person name="Schmutz J."/>
        </authorList>
    </citation>
    <scope>NUCLEOTIDE SEQUENCE</scope>
    <source>
        <tissue evidence="13">Leaf extractions</tissue>
    </source>
</reference>
<keyword evidence="3" id="KW-1003">Cell membrane</keyword>
<evidence type="ECO:0000256" key="10">
    <source>
        <dbReference type="ARBA" id="ARBA00023180"/>
    </source>
</evidence>
<dbReference type="InterPro" id="IPR032675">
    <property type="entry name" value="LRR_dom_sf"/>
</dbReference>
<evidence type="ECO:0000256" key="8">
    <source>
        <dbReference type="ARBA" id="ARBA00023136"/>
    </source>
</evidence>
<evidence type="ECO:0000256" key="12">
    <source>
        <dbReference type="SAM" id="Phobius"/>
    </source>
</evidence>
<comment type="similarity">
    <text evidence="2">Belongs to the RLP family.</text>
</comment>
<keyword evidence="4" id="KW-0433">Leucine-rich repeat</keyword>
<evidence type="ECO:0000256" key="7">
    <source>
        <dbReference type="ARBA" id="ARBA00022989"/>
    </source>
</evidence>
<evidence type="ECO:0000256" key="3">
    <source>
        <dbReference type="ARBA" id="ARBA00022475"/>
    </source>
</evidence>
<dbReference type="AlphaFoldDB" id="A0A058ZUI3"/>
<reference evidence="14" key="1">
    <citation type="submission" date="2013-07" db="EMBL/GenBank/DDBJ databases">
        <title>The genome of Eucalyptus grandis.</title>
        <authorList>
            <person name="Schmutz J."/>
            <person name="Hayes R."/>
            <person name="Myburg A."/>
            <person name="Tuskan G."/>
            <person name="Grattapaglia D."/>
            <person name="Rokhsar D.S."/>
        </authorList>
    </citation>
    <scope>NUCLEOTIDE SEQUENCE</scope>
    <source>
        <tissue evidence="14">Leaf extractions</tissue>
    </source>
</reference>
<keyword evidence="9" id="KW-0675">Receptor</keyword>
<evidence type="ECO:0000256" key="6">
    <source>
        <dbReference type="ARBA" id="ARBA00022737"/>
    </source>
</evidence>
<protein>
    <submittedName>
        <fullName evidence="14">Uncharacterized protein</fullName>
    </submittedName>
</protein>
<evidence type="ECO:0000256" key="2">
    <source>
        <dbReference type="ARBA" id="ARBA00009592"/>
    </source>
</evidence>
<dbReference type="EMBL" id="MU848311">
    <property type="protein sequence ID" value="KAK2632934.1"/>
    <property type="molecule type" value="Genomic_DNA"/>
</dbReference>
<name>A0A058ZUI3_EUCGR</name>
<dbReference type="InParanoid" id="A0A058ZUI3"/>
<reference evidence="13" key="4">
    <citation type="submission" date="2023-07" db="EMBL/GenBank/DDBJ databases">
        <authorList>
            <person name="Myburg A.A."/>
            <person name="Grattapaglia D."/>
            <person name="Tuskan G.A."/>
            <person name="Hellsten U."/>
            <person name="Hayes R.D."/>
            <person name="Grimwood J."/>
            <person name="Jenkins J."/>
            <person name="Lindquist E."/>
            <person name="Tice H."/>
            <person name="Bauer D."/>
            <person name="Goodstein D.M."/>
            <person name="Dubchak I."/>
            <person name="Poliakov A."/>
            <person name="Mizrachi E."/>
            <person name="Kullan A.R."/>
            <person name="Hussey S.G."/>
            <person name="Pinard D."/>
            <person name="Van D.M."/>
            <person name="Singh P."/>
            <person name="Van J.I."/>
            <person name="Silva-Junior O.B."/>
            <person name="Togawa R.C."/>
            <person name="Pappas M.R."/>
            <person name="Faria D.A."/>
            <person name="Sansaloni C.P."/>
            <person name="Petroli C.D."/>
            <person name="Yang X."/>
            <person name="Ranjan P."/>
            <person name="Tschaplinski T.J."/>
            <person name="Ye C.Y."/>
            <person name="Li T."/>
            <person name="Sterck L."/>
            <person name="Vanneste K."/>
            <person name="Murat F."/>
            <person name="Soler M."/>
            <person name="Clemente H.S."/>
            <person name="Saidi N."/>
            <person name="Cassan-Wang H."/>
            <person name="Dunand C."/>
            <person name="Hefer C.A."/>
            <person name="Bornberg-Bauer E."/>
            <person name="Kersting A.R."/>
            <person name="Vining K."/>
            <person name="Amarasinghe V."/>
            <person name="Ranik M."/>
            <person name="Naithani S."/>
            <person name="Elser J."/>
            <person name="Boyd A.E."/>
            <person name="Liston A."/>
            <person name="Spatafora J.W."/>
            <person name="Dharmwardhana P."/>
            <person name="Raja R."/>
            <person name="Sullivan C."/>
            <person name="Romanel E."/>
            <person name="Alves-Ferreira M."/>
            <person name="Kulheim C."/>
            <person name="Foley W."/>
            <person name="Carocha V."/>
            <person name="Paiva J."/>
            <person name="Kudrna D."/>
            <person name="Brommonschenkel S.H."/>
            <person name="Pasquali G."/>
            <person name="Byrne M."/>
            <person name="Rigault P."/>
            <person name="Tibbits J."/>
            <person name="Spokevicius A."/>
            <person name="Jones R.C."/>
            <person name="Steane D.A."/>
            <person name="Vaillancourt R.E."/>
            <person name="Potts B.M."/>
            <person name="Joubert F."/>
            <person name="Barry K."/>
            <person name="Pappas G.J."/>
            <person name="Strauss S.H."/>
            <person name="Jaiswal P."/>
            <person name="Grima-Pettenati J."/>
            <person name="Salse J."/>
            <person name="Van D.P."/>
            <person name="Rokhsar D.S."/>
            <person name="Schmutz J."/>
        </authorList>
    </citation>
    <scope>NUCLEOTIDE SEQUENCE</scope>
    <source>
        <tissue evidence="13">Leaf extractions</tissue>
    </source>
</reference>
<keyword evidence="10" id="KW-0325">Glycoprotein</keyword>
<dbReference type="PANTHER" id="PTHR27004:SF428">
    <property type="entry name" value="OS01G0160600 PROTEIN"/>
    <property type="match status" value="1"/>
</dbReference>
<gene>
    <name evidence="14" type="ORF">EUGRSUZ_L00870</name>
</gene>
<evidence type="ECO:0000256" key="4">
    <source>
        <dbReference type="ARBA" id="ARBA00022614"/>
    </source>
</evidence>